<dbReference type="AlphaFoldDB" id="A0A4V3D512"/>
<sequence length="394" mass="44041">MDEKVSIVLVGSSGYGAFYATQLIKHFESAYIKAVVDVAPEKSAYYQHFIDTNTPIYSSLEAFYKESEADAAIISSPIQFHRQQSIYALEHGSHVLCEKPATGNPEDLAAMAEARDRTGKHLLIGFNWSFSPDVQKLKNDIQNGLFGKPKRGKALVLWPRNLDYYGRSSWAGKAYGPNGEMIFDSVANNATSHFLHHLFYLLGAETNTSAVLNDVTAELYRANPIETFDTCAVRIQTKDDIELLYIASHAVKNQHNPYFEIEFENATLTREADEEGKHFIQVHWNDGQTTQYVDPENDHSPKIALLIDLVNGKRSDEICGIEAASSHVNCIRAMHESVPVIPNFPEDVTAFDEEKKLNWVPGLEETLKECYTKGVLPHELGVSWAKVGVCKTLG</sequence>
<dbReference type="OrthoDB" id="9781966at2"/>
<evidence type="ECO:0000313" key="3">
    <source>
        <dbReference type="Proteomes" id="UP000295632"/>
    </source>
</evidence>
<keyword evidence="3" id="KW-1185">Reference proteome</keyword>
<dbReference type="Pfam" id="PF01408">
    <property type="entry name" value="GFO_IDH_MocA"/>
    <property type="match status" value="1"/>
</dbReference>
<dbReference type="InterPro" id="IPR000683">
    <property type="entry name" value="Gfo/Idh/MocA-like_OxRdtase_N"/>
</dbReference>
<dbReference type="Proteomes" id="UP000295632">
    <property type="component" value="Unassembled WGS sequence"/>
</dbReference>
<dbReference type="PANTHER" id="PTHR43249:SF1">
    <property type="entry name" value="D-GLUCOSIDE 3-DEHYDROGENASE"/>
    <property type="match status" value="1"/>
</dbReference>
<organism evidence="2 3">
    <name type="scientific">Aureibacillus halotolerans</name>
    <dbReference type="NCBI Taxonomy" id="1508390"/>
    <lineage>
        <taxon>Bacteria</taxon>
        <taxon>Bacillati</taxon>
        <taxon>Bacillota</taxon>
        <taxon>Bacilli</taxon>
        <taxon>Bacillales</taxon>
        <taxon>Bacillaceae</taxon>
        <taxon>Aureibacillus</taxon>
    </lineage>
</organism>
<feature type="domain" description="Gfo/Idh/MocA-like oxidoreductase N-terminal" evidence="1">
    <location>
        <begin position="6"/>
        <end position="126"/>
    </location>
</feature>
<evidence type="ECO:0000313" key="2">
    <source>
        <dbReference type="EMBL" id="TDQ38317.1"/>
    </source>
</evidence>
<accession>A0A4V3D512</accession>
<dbReference type="PANTHER" id="PTHR43249">
    <property type="entry name" value="UDP-N-ACETYL-2-AMINO-2-DEOXY-D-GLUCURONATE OXIDASE"/>
    <property type="match status" value="1"/>
</dbReference>
<proteinExistence type="predicted"/>
<gene>
    <name evidence="2" type="ORF">EV213_11058</name>
</gene>
<dbReference type="InterPro" id="IPR052515">
    <property type="entry name" value="Gfo/Idh/MocA_Oxidoreductase"/>
</dbReference>
<name>A0A4V3D512_9BACI</name>
<dbReference type="InterPro" id="IPR036291">
    <property type="entry name" value="NAD(P)-bd_dom_sf"/>
</dbReference>
<dbReference type="SUPFAM" id="SSF55347">
    <property type="entry name" value="Glyceraldehyde-3-phosphate dehydrogenase-like, C-terminal domain"/>
    <property type="match status" value="1"/>
</dbReference>
<dbReference type="Gene3D" id="3.40.50.720">
    <property type="entry name" value="NAD(P)-binding Rossmann-like Domain"/>
    <property type="match status" value="1"/>
</dbReference>
<dbReference type="GO" id="GO:0000166">
    <property type="term" value="F:nucleotide binding"/>
    <property type="evidence" value="ECO:0007669"/>
    <property type="project" value="InterPro"/>
</dbReference>
<dbReference type="SUPFAM" id="SSF51735">
    <property type="entry name" value="NAD(P)-binding Rossmann-fold domains"/>
    <property type="match status" value="1"/>
</dbReference>
<evidence type="ECO:0000259" key="1">
    <source>
        <dbReference type="Pfam" id="PF01408"/>
    </source>
</evidence>
<dbReference type="RefSeq" id="WP_133580894.1">
    <property type="nucleotide sequence ID" value="NZ_SNYJ01000010.1"/>
</dbReference>
<dbReference type="EMBL" id="SNYJ01000010">
    <property type="protein sequence ID" value="TDQ38317.1"/>
    <property type="molecule type" value="Genomic_DNA"/>
</dbReference>
<reference evidence="2 3" key="1">
    <citation type="submission" date="2019-03" db="EMBL/GenBank/DDBJ databases">
        <title>Genomic Encyclopedia of Type Strains, Phase IV (KMG-IV): sequencing the most valuable type-strain genomes for metagenomic binning, comparative biology and taxonomic classification.</title>
        <authorList>
            <person name="Goeker M."/>
        </authorList>
    </citation>
    <scope>NUCLEOTIDE SEQUENCE [LARGE SCALE GENOMIC DNA]</scope>
    <source>
        <strain evidence="2 3">DSM 28697</strain>
    </source>
</reference>
<protein>
    <submittedName>
        <fullName evidence="2">Putative dehydrogenase</fullName>
    </submittedName>
</protein>
<dbReference type="Gene3D" id="3.30.360.10">
    <property type="entry name" value="Dihydrodipicolinate Reductase, domain 2"/>
    <property type="match status" value="1"/>
</dbReference>
<comment type="caution">
    <text evidence="2">The sequence shown here is derived from an EMBL/GenBank/DDBJ whole genome shotgun (WGS) entry which is preliminary data.</text>
</comment>